<dbReference type="Proteomes" id="UP001153620">
    <property type="component" value="Chromosome 4"/>
</dbReference>
<dbReference type="EMBL" id="OU895880">
    <property type="protein sequence ID" value="CAG9811799.1"/>
    <property type="molecule type" value="Genomic_DNA"/>
</dbReference>
<organism evidence="9 10">
    <name type="scientific">Chironomus riparius</name>
    <dbReference type="NCBI Taxonomy" id="315576"/>
    <lineage>
        <taxon>Eukaryota</taxon>
        <taxon>Metazoa</taxon>
        <taxon>Ecdysozoa</taxon>
        <taxon>Arthropoda</taxon>
        <taxon>Hexapoda</taxon>
        <taxon>Insecta</taxon>
        <taxon>Pterygota</taxon>
        <taxon>Neoptera</taxon>
        <taxon>Endopterygota</taxon>
        <taxon>Diptera</taxon>
        <taxon>Nematocera</taxon>
        <taxon>Chironomoidea</taxon>
        <taxon>Chironomidae</taxon>
        <taxon>Chironominae</taxon>
        <taxon>Chironomus</taxon>
    </lineage>
</organism>
<dbReference type="PANTHER" id="PTHR42643">
    <property type="entry name" value="IONOTROPIC RECEPTOR 20A-RELATED"/>
    <property type="match status" value="1"/>
</dbReference>
<evidence type="ECO:0000256" key="7">
    <source>
        <dbReference type="ARBA" id="ARBA00023180"/>
    </source>
</evidence>
<evidence type="ECO:0000256" key="2">
    <source>
        <dbReference type="ARBA" id="ARBA00022475"/>
    </source>
</evidence>
<dbReference type="AlphaFoldDB" id="A0A9N9X177"/>
<evidence type="ECO:0000256" key="6">
    <source>
        <dbReference type="ARBA" id="ARBA00023170"/>
    </source>
</evidence>
<name>A0A9N9X177_9DIPT</name>
<sequence length="635" mass="74329">MDSKSENVELFYSKYSRSIEIIDFGGSQDQLVTEIVLNLNNLITVNLQKSEDPNWSKTVTSQSILLFDNFSDLNEFNEKDLFRIEYLSPIRILVYCQNITHWDLVDLRTDFVIPHYFYFIVSSENDKNLKLFTFDNRDDLLICHEIQQLQEVNEFSFQEQKWMRQPILPKKYKNFHGCVMKLGNYFRQTIFLRFYYDIDKDFSYADGPLVWILKDIQKSLNCSIDLSICLNSSCEDVLAHRTLYNVIHSTTLEGYAYAFKLFEFNIKFVALNIQCISKLFVPPGELYTSFEKIVLPFDRKTWTSFGITFLAAIISVVMINRIGVRKFFHKKTIHIPVLNIFRVFFGIGQTKMPNKMFGRVILISFIFWCLVMRTAYQGKLFEFTTSAIRKPQMKTLAELKANNFTLYMQDGIAQFTFDYISEDIGLNMQIIPFDNFSNFYYTNLTDPSFTGTVLSCDIEHDLHLHYLKTKMAKRFVSAPITNSFYVFGFLYPNIWDERLAEIIEGLVTGGIINWYLEKYSKSKWNAKTCTSSPNKIVLNLSHLGFGFEICFYVLYIAHLVFCMEIVVGLYKKTYFLSKKIDINENLTFENLGLVPKACEKQDIGISVDDVFGDKIDFVLEYLDKFEQLVKETKVR</sequence>
<feature type="transmembrane region" description="Helical" evidence="8">
    <location>
        <begin position="545"/>
        <end position="570"/>
    </location>
</feature>
<dbReference type="OrthoDB" id="7687957at2759"/>
<evidence type="ECO:0000313" key="10">
    <source>
        <dbReference type="Proteomes" id="UP001153620"/>
    </source>
</evidence>
<evidence type="ECO:0000256" key="1">
    <source>
        <dbReference type="ARBA" id="ARBA00004651"/>
    </source>
</evidence>
<keyword evidence="10" id="KW-1185">Reference proteome</keyword>
<keyword evidence="4 8" id="KW-1133">Transmembrane helix</keyword>
<gene>
    <name evidence="9" type="ORF">CHIRRI_LOCUS14606</name>
</gene>
<evidence type="ECO:0000256" key="3">
    <source>
        <dbReference type="ARBA" id="ARBA00022692"/>
    </source>
</evidence>
<feature type="transmembrane region" description="Helical" evidence="8">
    <location>
        <begin position="356"/>
        <end position="376"/>
    </location>
</feature>
<reference evidence="9" key="2">
    <citation type="submission" date="2022-10" db="EMBL/GenBank/DDBJ databases">
        <authorList>
            <consortium name="ENA_rothamsted_submissions"/>
            <consortium name="culmorum"/>
            <person name="King R."/>
        </authorList>
    </citation>
    <scope>NUCLEOTIDE SEQUENCE</scope>
</reference>
<reference evidence="9" key="1">
    <citation type="submission" date="2022-01" db="EMBL/GenBank/DDBJ databases">
        <authorList>
            <person name="King R."/>
        </authorList>
    </citation>
    <scope>NUCLEOTIDE SEQUENCE</scope>
</reference>
<comment type="subcellular location">
    <subcellularLocation>
        <location evidence="1">Cell membrane</location>
        <topology evidence="1">Multi-pass membrane protein</topology>
    </subcellularLocation>
</comment>
<keyword evidence="7" id="KW-0325">Glycoprotein</keyword>
<keyword evidence="2" id="KW-1003">Cell membrane</keyword>
<dbReference type="PANTHER" id="PTHR42643:SF30">
    <property type="entry name" value="IONOTROPIC RECEPTOR 40A-RELATED"/>
    <property type="match status" value="1"/>
</dbReference>
<protein>
    <recommendedName>
        <fullName evidence="11">Ionotropic receptor</fullName>
    </recommendedName>
</protein>
<dbReference type="InterPro" id="IPR052192">
    <property type="entry name" value="Insect_Ionotropic_Sensory_Rcpt"/>
</dbReference>
<dbReference type="Gene3D" id="1.10.287.70">
    <property type="match status" value="1"/>
</dbReference>
<evidence type="ECO:0000313" key="9">
    <source>
        <dbReference type="EMBL" id="CAG9811799.1"/>
    </source>
</evidence>
<evidence type="ECO:0000256" key="5">
    <source>
        <dbReference type="ARBA" id="ARBA00023136"/>
    </source>
</evidence>
<dbReference type="GO" id="GO:0005886">
    <property type="term" value="C:plasma membrane"/>
    <property type="evidence" value="ECO:0007669"/>
    <property type="project" value="UniProtKB-SubCell"/>
</dbReference>
<keyword evidence="6" id="KW-0675">Receptor</keyword>
<keyword evidence="5 8" id="KW-0472">Membrane</keyword>
<accession>A0A9N9X177</accession>
<feature type="transmembrane region" description="Helical" evidence="8">
    <location>
        <begin position="302"/>
        <end position="320"/>
    </location>
</feature>
<evidence type="ECO:0008006" key="11">
    <source>
        <dbReference type="Google" id="ProtNLM"/>
    </source>
</evidence>
<proteinExistence type="predicted"/>
<evidence type="ECO:0000256" key="4">
    <source>
        <dbReference type="ARBA" id="ARBA00022989"/>
    </source>
</evidence>
<keyword evidence="3 8" id="KW-0812">Transmembrane</keyword>
<evidence type="ECO:0000256" key="8">
    <source>
        <dbReference type="SAM" id="Phobius"/>
    </source>
</evidence>